<feature type="transmembrane region" description="Helical" evidence="1">
    <location>
        <begin position="174"/>
        <end position="198"/>
    </location>
</feature>
<feature type="transmembrane region" description="Helical" evidence="1">
    <location>
        <begin position="21"/>
        <end position="43"/>
    </location>
</feature>
<sequence>MRNLLINPVLNKEFKLRFRSAKSFLGIFFYLLVVSIIVLGLIFLESISSGVNFFGTHQSRTTFHLLSFLQLVLILFMTPGLTAGVISSEREKQTLNILLTTSQSSTSIIIGKLISAVSYLLFLIIASLPIYSFVFLFGGVSPGQLMITLAFYLFTTFAFGSIGILFSTLFRKTIISIVTTYGVTLFLFVGTGVLAIIIMGISSKQVTFSFLPYFLATFNPGIVLLDIFDVMLVDRVYLITGGNQMPLWIAYIITYTVIMLLALFLSIRKLRPSMNVKEMSKE</sequence>
<name>A0A6B3VRE9_9BACI</name>
<dbReference type="Pfam" id="PF12679">
    <property type="entry name" value="ABC2_membrane_2"/>
    <property type="match status" value="1"/>
</dbReference>
<keyword evidence="1" id="KW-0472">Membrane</keyword>
<feature type="transmembrane region" description="Helical" evidence="1">
    <location>
        <begin position="120"/>
        <end position="137"/>
    </location>
</feature>
<dbReference type="GO" id="GO:0140359">
    <property type="term" value="F:ABC-type transporter activity"/>
    <property type="evidence" value="ECO:0007669"/>
    <property type="project" value="InterPro"/>
</dbReference>
<dbReference type="EMBL" id="JACEIO010000005">
    <property type="protein sequence ID" value="MBA4536191.1"/>
    <property type="molecule type" value="Genomic_DNA"/>
</dbReference>
<organism evidence="3 4">
    <name type="scientific">Bacillus aquiflavi</name>
    <dbReference type="NCBI Taxonomy" id="2672567"/>
    <lineage>
        <taxon>Bacteria</taxon>
        <taxon>Bacillati</taxon>
        <taxon>Bacillota</taxon>
        <taxon>Bacilli</taxon>
        <taxon>Bacillales</taxon>
        <taxon>Bacillaceae</taxon>
        <taxon>Bacillus</taxon>
    </lineage>
</organism>
<dbReference type="RefSeq" id="WP_163240089.1">
    <property type="nucleotide sequence ID" value="NZ_JAAIWN010000005.1"/>
</dbReference>
<proteinExistence type="predicted"/>
<keyword evidence="1" id="KW-0812">Transmembrane</keyword>
<comment type="caution">
    <text evidence="3">The sequence shown here is derived from an EMBL/GenBank/DDBJ whole genome shotgun (WGS) entry which is preliminary data.</text>
</comment>
<reference evidence="3 4" key="1">
    <citation type="submission" date="2020-02" db="EMBL/GenBank/DDBJ databases">
        <title>Bacillus aquiflavi sp. nov., isolated from yellow water of strong flavor Chinese baijiu in Yibin region of China.</title>
        <authorList>
            <person name="Xie J."/>
        </authorList>
    </citation>
    <scope>NUCLEOTIDE SEQUENCE [LARGE SCALE GENOMIC DNA]</scope>
    <source>
        <strain evidence="3 4">3H-10</strain>
    </source>
</reference>
<dbReference type="PANTHER" id="PTHR43471:SF12">
    <property type="entry name" value="HYPOTHETICAL MEMBRANE PROTEIN, CONSERVED"/>
    <property type="match status" value="1"/>
</dbReference>
<protein>
    <submittedName>
        <fullName evidence="3">ABC transporter permease</fullName>
    </submittedName>
</protein>
<gene>
    <name evidence="3" type="ORF">G4D64_03270</name>
    <name evidence="2" type="ORF">H1Z61_03305</name>
</gene>
<evidence type="ECO:0000313" key="2">
    <source>
        <dbReference type="EMBL" id="MBA4536191.1"/>
    </source>
</evidence>
<dbReference type="EMBL" id="JAAIWN010000005">
    <property type="protein sequence ID" value="NEY80559.1"/>
    <property type="molecule type" value="Genomic_DNA"/>
</dbReference>
<dbReference type="PANTHER" id="PTHR43471">
    <property type="entry name" value="ABC TRANSPORTER PERMEASE"/>
    <property type="match status" value="1"/>
</dbReference>
<feature type="transmembrane region" description="Helical" evidence="1">
    <location>
        <begin position="149"/>
        <end position="168"/>
    </location>
</feature>
<dbReference type="Proteomes" id="UP000472971">
    <property type="component" value="Unassembled WGS sequence"/>
</dbReference>
<feature type="transmembrane region" description="Helical" evidence="1">
    <location>
        <begin position="248"/>
        <end position="267"/>
    </location>
</feature>
<evidence type="ECO:0000256" key="1">
    <source>
        <dbReference type="SAM" id="Phobius"/>
    </source>
</evidence>
<dbReference type="GO" id="GO:0005886">
    <property type="term" value="C:plasma membrane"/>
    <property type="evidence" value="ECO:0007669"/>
    <property type="project" value="UniProtKB-SubCell"/>
</dbReference>
<keyword evidence="4" id="KW-1185">Reference proteome</keyword>
<keyword evidence="1" id="KW-1133">Transmembrane helix</keyword>
<reference evidence="2 5" key="2">
    <citation type="submission" date="2020-07" db="EMBL/GenBank/DDBJ databases">
        <authorList>
            <person name="Feng H."/>
        </authorList>
    </citation>
    <scope>NUCLEOTIDE SEQUENCE [LARGE SCALE GENOMIC DNA]</scope>
    <source>
        <strain evidence="5">s-12</strain>
        <strain evidence="2">S-12</strain>
    </source>
</reference>
<accession>A0A6B3VRE9</accession>
<evidence type="ECO:0000313" key="3">
    <source>
        <dbReference type="EMBL" id="NEY80559.1"/>
    </source>
</evidence>
<evidence type="ECO:0000313" key="4">
    <source>
        <dbReference type="Proteomes" id="UP000472971"/>
    </source>
</evidence>
<dbReference type="AlphaFoldDB" id="A0A6B3VRE9"/>
<dbReference type="Proteomes" id="UP000570010">
    <property type="component" value="Unassembled WGS sequence"/>
</dbReference>
<feature type="transmembrane region" description="Helical" evidence="1">
    <location>
        <begin position="63"/>
        <end position="83"/>
    </location>
</feature>
<evidence type="ECO:0000313" key="5">
    <source>
        <dbReference type="Proteomes" id="UP000570010"/>
    </source>
</evidence>